<name>A0A377AAJ3_ECOLX</name>
<dbReference type="GO" id="GO:0016740">
    <property type="term" value="F:transferase activity"/>
    <property type="evidence" value="ECO:0007669"/>
    <property type="project" value="UniProtKB-KW"/>
</dbReference>
<dbReference type="InterPro" id="IPR018775">
    <property type="entry name" value="RlaP"/>
</dbReference>
<gene>
    <name evidence="1" type="ORF">NCTC8179_05049</name>
</gene>
<dbReference type="AlphaFoldDB" id="A0A377AAJ3"/>
<keyword evidence="1" id="KW-0808">Transferase</keyword>
<dbReference type="Proteomes" id="UP000255543">
    <property type="component" value="Unassembled WGS sequence"/>
</dbReference>
<protein>
    <submittedName>
        <fullName evidence="1">Nucleotidyltransferase</fullName>
    </submittedName>
</protein>
<organism evidence="1 2">
    <name type="scientific">Escherichia coli</name>
    <dbReference type="NCBI Taxonomy" id="562"/>
    <lineage>
        <taxon>Bacteria</taxon>
        <taxon>Pseudomonadati</taxon>
        <taxon>Pseudomonadota</taxon>
        <taxon>Gammaproteobacteria</taxon>
        <taxon>Enterobacterales</taxon>
        <taxon>Enterobacteriaceae</taxon>
        <taxon>Escherichia</taxon>
    </lineage>
</organism>
<accession>A0A377AAJ3</accession>
<proteinExistence type="predicted"/>
<evidence type="ECO:0000313" key="1">
    <source>
        <dbReference type="EMBL" id="STK97676.1"/>
    </source>
</evidence>
<reference evidence="1 2" key="1">
    <citation type="submission" date="2018-06" db="EMBL/GenBank/DDBJ databases">
        <authorList>
            <consortium name="Pathogen Informatics"/>
            <person name="Doyle S."/>
        </authorList>
    </citation>
    <scope>NUCLEOTIDE SEQUENCE [LARGE SCALE GENOMIC DNA]</scope>
    <source>
        <strain evidence="1 2">NCTC8179</strain>
    </source>
</reference>
<dbReference type="Pfam" id="PF10127">
    <property type="entry name" value="RlaP"/>
    <property type="match status" value="1"/>
</dbReference>
<sequence length="101" mass="11432">MLRPLLAVRWVEAGKGVPPMRFAELLAGSELDAPLRAEIDELLERKQRAGEAEYGPRRPLLHAFIRAEQARGEIPPLLPDSREGDVKELDSLMYQTVMRRA</sequence>
<evidence type="ECO:0000313" key="2">
    <source>
        <dbReference type="Proteomes" id="UP000255543"/>
    </source>
</evidence>
<dbReference type="EMBL" id="UGEB01000001">
    <property type="protein sequence ID" value="STK97676.1"/>
    <property type="molecule type" value="Genomic_DNA"/>
</dbReference>